<proteinExistence type="predicted"/>
<sequence length="34" mass="3815">MTGELRAAVAAARAGDEQAFRYLYRSLQPGLLRY</sequence>
<comment type="caution">
    <text evidence="1">The sequence shown here is derived from an EMBL/GenBank/DDBJ whole genome shotgun (WGS) entry which is preliminary data.</text>
</comment>
<dbReference type="EMBL" id="SMKE01000744">
    <property type="protein sequence ID" value="TDB86047.1"/>
    <property type="molecule type" value="Genomic_DNA"/>
</dbReference>
<name>A0ABY2DDE1_9ACTN</name>
<keyword evidence="2" id="KW-1185">Reference proteome</keyword>
<organism evidence="1 2">
    <name type="scientific">Micromonospora fluostatini</name>
    <dbReference type="NCBI Taxonomy" id="1629071"/>
    <lineage>
        <taxon>Bacteria</taxon>
        <taxon>Bacillati</taxon>
        <taxon>Actinomycetota</taxon>
        <taxon>Actinomycetes</taxon>
        <taxon>Micromonosporales</taxon>
        <taxon>Micromonosporaceae</taxon>
        <taxon>Micromonospora</taxon>
    </lineage>
</organism>
<feature type="non-terminal residue" evidence="1">
    <location>
        <position position="34"/>
    </location>
</feature>
<protein>
    <submittedName>
        <fullName evidence="1">RNA polymerase sigma factor</fullName>
    </submittedName>
</protein>
<reference evidence="1 2" key="1">
    <citation type="submission" date="2019-02" db="EMBL/GenBank/DDBJ databases">
        <title>Draft genome sequences of novel Actinobacteria.</title>
        <authorList>
            <person name="Sahin N."/>
            <person name="Ay H."/>
            <person name="Saygin H."/>
        </authorList>
    </citation>
    <scope>NUCLEOTIDE SEQUENCE [LARGE SCALE GENOMIC DNA]</scope>
    <source>
        <strain evidence="1 2">JCM 30529</strain>
    </source>
</reference>
<evidence type="ECO:0000313" key="1">
    <source>
        <dbReference type="EMBL" id="TDB86047.1"/>
    </source>
</evidence>
<evidence type="ECO:0000313" key="2">
    <source>
        <dbReference type="Proteomes" id="UP000295626"/>
    </source>
</evidence>
<accession>A0ABY2DDE1</accession>
<dbReference type="Proteomes" id="UP000295626">
    <property type="component" value="Unassembled WGS sequence"/>
</dbReference>
<gene>
    <name evidence="1" type="ORF">E1091_16585</name>
</gene>